<accession>A0A140G4S1</accession>
<evidence type="ECO:0000256" key="7">
    <source>
        <dbReference type="ARBA" id="ARBA00022840"/>
    </source>
</evidence>
<evidence type="ECO:0000256" key="8">
    <source>
        <dbReference type="ARBA" id="ARBA00022989"/>
    </source>
</evidence>
<evidence type="ECO:0000256" key="2">
    <source>
        <dbReference type="ARBA" id="ARBA00022614"/>
    </source>
</evidence>
<dbReference type="GO" id="GO:0016020">
    <property type="term" value="C:membrane"/>
    <property type="evidence" value="ECO:0007669"/>
    <property type="project" value="UniProtKB-SubCell"/>
</dbReference>
<dbReference type="FunFam" id="3.80.10.10:FF:000561">
    <property type="entry name" value="Probable LRR receptor-like serine/threonine-protein kinase At2g16250"/>
    <property type="match status" value="1"/>
</dbReference>
<dbReference type="InterPro" id="IPR000719">
    <property type="entry name" value="Prot_kinase_dom"/>
</dbReference>
<dbReference type="AlphaFoldDB" id="A0A140G4S1"/>
<comment type="subcellular location">
    <subcellularLocation>
        <location evidence="1">Membrane</location>
        <topology evidence="1">Single-pass membrane protein</topology>
    </subcellularLocation>
</comment>
<dbReference type="Pfam" id="PF23598">
    <property type="entry name" value="LRR_14"/>
    <property type="match status" value="1"/>
</dbReference>
<dbReference type="InterPro" id="IPR055414">
    <property type="entry name" value="LRR_R13L4/SHOC2-like"/>
</dbReference>
<feature type="domain" description="Protein kinase" evidence="13">
    <location>
        <begin position="523"/>
        <end position="667"/>
    </location>
</feature>
<keyword evidence="5" id="KW-0677">Repeat</keyword>
<proteinExistence type="evidence at transcript level"/>
<dbReference type="Pfam" id="PF08263">
    <property type="entry name" value="LRRNT_2"/>
    <property type="match status" value="1"/>
</dbReference>
<evidence type="ECO:0000256" key="5">
    <source>
        <dbReference type="ARBA" id="ARBA00022737"/>
    </source>
</evidence>
<evidence type="ECO:0000256" key="3">
    <source>
        <dbReference type="ARBA" id="ARBA00022692"/>
    </source>
</evidence>
<evidence type="ECO:0000313" key="14">
    <source>
        <dbReference type="EMBL" id="AMM43043.1"/>
    </source>
</evidence>
<dbReference type="InterPro" id="IPR013210">
    <property type="entry name" value="LRR_N_plant-typ"/>
</dbReference>
<dbReference type="InterPro" id="IPR001611">
    <property type="entry name" value="Leu-rich_rpt"/>
</dbReference>
<keyword evidence="2" id="KW-0433">Leucine-rich repeat</keyword>
<dbReference type="PRINTS" id="PR00019">
    <property type="entry name" value="LEURICHRPT"/>
</dbReference>
<reference evidence="14" key="1">
    <citation type="journal article" date="2015" name="Int J Genomics">
        <title>Genome-Wide Identification and Characterization of the LRR-RLK Gene Family in Two Vernicia Species.</title>
        <authorList>
            <person name="Zhu H."/>
            <person name="Wang Y."/>
            <person name="Yin H."/>
            <person name="Gao M."/>
            <person name="Zhang Q."/>
            <person name="Chen Y."/>
        </authorList>
    </citation>
    <scope>NUCLEOTIDE SEQUENCE</scope>
</reference>
<evidence type="ECO:0000256" key="9">
    <source>
        <dbReference type="ARBA" id="ARBA00023136"/>
    </source>
</evidence>
<evidence type="ECO:0000256" key="6">
    <source>
        <dbReference type="ARBA" id="ARBA00022741"/>
    </source>
</evidence>
<evidence type="ECO:0000256" key="1">
    <source>
        <dbReference type="ARBA" id="ARBA00004167"/>
    </source>
</evidence>
<evidence type="ECO:0000256" key="11">
    <source>
        <dbReference type="SAM" id="Phobius"/>
    </source>
</evidence>
<dbReference type="PANTHER" id="PTHR48056:SF81">
    <property type="entry name" value="RECEPTOR PROTEIN-TYROSINE KINASE CEPR1"/>
    <property type="match status" value="1"/>
</dbReference>
<dbReference type="Gene3D" id="1.10.510.10">
    <property type="entry name" value="Transferase(Phosphotransferase) domain 1"/>
    <property type="match status" value="1"/>
</dbReference>
<organism evidence="14">
    <name type="scientific">Vernicia montana</name>
    <dbReference type="NCBI Taxonomy" id="316732"/>
    <lineage>
        <taxon>Eukaryota</taxon>
        <taxon>Viridiplantae</taxon>
        <taxon>Streptophyta</taxon>
        <taxon>Embryophyta</taxon>
        <taxon>Tracheophyta</taxon>
        <taxon>Spermatophyta</taxon>
        <taxon>Magnoliopsida</taxon>
        <taxon>eudicotyledons</taxon>
        <taxon>Gunneridae</taxon>
        <taxon>Pentapetalae</taxon>
        <taxon>rosids</taxon>
        <taxon>fabids</taxon>
        <taxon>Malpighiales</taxon>
        <taxon>Euphorbiaceae</taxon>
        <taxon>Crotonoideae</taxon>
        <taxon>Aleuritideae</taxon>
        <taxon>Vernicia</taxon>
    </lineage>
</organism>
<evidence type="ECO:0000256" key="10">
    <source>
        <dbReference type="ARBA" id="ARBA00023180"/>
    </source>
</evidence>
<dbReference type="SMART" id="SM00369">
    <property type="entry name" value="LRR_TYP"/>
    <property type="match status" value="5"/>
</dbReference>
<dbReference type="Gene3D" id="3.80.10.10">
    <property type="entry name" value="Ribonuclease Inhibitor"/>
    <property type="match status" value="3"/>
</dbReference>
<feature type="signal peptide" evidence="12">
    <location>
        <begin position="1"/>
        <end position="23"/>
    </location>
</feature>
<keyword evidence="6" id="KW-0547">Nucleotide-binding</keyword>
<dbReference type="InterPro" id="IPR001245">
    <property type="entry name" value="Ser-Thr/Tyr_kinase_cat_dom"/>
</dbReference>
<name>A0A140G4S1_9ROSI</name>
<sequence>MAEAGRVLLHLSLFFILIHYTLAQQSVLNSNIERLALLDLRSSLGLRTTEWPIKSDPCNGWRGVQCKNGRVAGINISGFKRTHIGRSNPSFSVESLVNLTFLESFNASGFSLPGSIPSLFGYWLGSLQVLDLRSSSVTGAIPDSLGNLTRLDALYLSNNRLAGSIPSALGQLMKLSVLDLSRNSLAGQIPASFALLSNLSRLDLSSNYLSGPIPPGLGNISSLQSLNLSDNDLDASIPMELGNLSQLVELNLTKNLLSGSLPVELGGLRNLRRMEIGDNELEGGLPNGLFSSFDKLQVVVLSGNKFYGALPGALLSLPTLRVLDVSYNNFTGNVSTFSSNGNGTDVLFNLSNNLLYGTLASSFRNFISIDLSGNYIQGKVPEDIQSNIKLNRNCLQSLLNQRSLGSCKLFYAERGLSFDDSGAPEPTQPPLPEHEPAPKRRRKRWIYILVGLFGGIGFIVILVLVMVAVLRKCDKTIVNQRGTANVGPVPEGDNPSLPKDPTFVSGLRDSFTYEQLLCSTGGFSEANLIKHGHSGDLFRGFLDGGSTIVVKKVNFHSLKKESYMMELELFSKYSHTRLVPLLGHCSENDNEKLLVYKYMPNADLANSLYRVSEFEDDNLQSLDWITRLKIAIGAAEGLSYLHHECNPPLVHRYCKNLHFTSFIFLSF</sequence>
<dbReference type="InterPro" id="IPR003591">
    <property type="entry name" value="Leu-rich_rpt_typical-subtyp"/>
</dbReference>
<protein>
    <submittedName>
        <fullName evidence="14">LRR-RLK</fullName>
    </submittedName>
</protein>
<dbReference type="SUPFAM" id="SSF52058">
    <property type="entry name" value="L domain-like"/>
    <property type="match status" value="1"/>
</dbReference>
<dbReference type="Pfam" id="PF07714">
    <property type="entry name" value="PK_Tyr_Ser-Thr"/>
    <property type="match status" value="1"/>
</dbReference>
<dbReference type="EMBL" id="KT805811">
    <property type="protein sequence ID" value="AMM43055.1"/>
    <property type="molecule type" value="mRNA"/>
</dbReference>
<dbReference type="InterPro" id="IPR050647">
    <property type="entry name" value="Plant_LRR-RLKs"/>
</dbReference>
<dbReference type="GO" id="GO:0033612">
    <property type="term" value="F:receptor serine/threonine kinase binding"/>
    <property type="evidence" value="ECO:0007669"/>
    <property type="project" value="TreeGrafter"/>
</dbReference>
<dbReference type="GO" id="GO:0005524">
    <property type="term" value="F:ATP binding"/>
    <property type="evidence" value="ECO:0007669"/>
    <property type="project" value="UniProtKB-KW"/>
</dbReference>
<evidence type="ECO:0000256" key="12">
    <source>
        <dbReference type="SAM" id="SignalP"/>
    </source>
</evidence>
<keyword evidence="4 12" id="KW-0732">Signal</keyword>
<dbReference type="Pfam" id="PF00560">
    <property type="entry name" value="LRR_1"/>
    <property type="match status" value="1"/>
</dbReference>
<keyword evidence="9 11" id="KW-0472">Membrane</keyword>
<dbReference type="EMBL" id="KT805798">
    <property type="protein sequence ID" value="AMM43043.1"/>
    <property type="molecule type" value="mRNA"/>
</dbReference>
<dbReference type="PANTHER" id="PTHR48056">
    <property type="entry name" value="LRR RECEPTOR-LIKE SERINE/THREONINE-PROTEIN KINASE-RELATED"/>
    <property type="match status" value="1"/>
</dbReference>
<keyword evidence="7" id="KW-0067">ATP-binding</keyword>
<dbReference type="FunFam" id="3.30.200.20:FF:000433">
    <property type="entry name" value="Predicted protein"/>
    <property type="match status" value="1"/>
</dbReference>
<dbReference type="InterPro" id="IPR011009">
    <property type="entry name" value="Kinase-like_dom_sf"/>
</dbReference>
<evidence type="ECO:0000256" key="4">
    <source>
        <dbReference type="ARBA" id="ARBA00022729"/>
    </source>
</evidence>
<keyword evidence="10" id="KW-0325">Glycoprotein</keyword>
<dbReference type="Gene3D" id="3.30.200.20">
    <property type="entry name" value="Phosphorylase Kinase, domain 1"/>
    <property type="match status" value="1"/>
</dbReference>
<dbReference type="SUPFAM" id="SSF56112">
    <property type="entry name" value="Protein kinase-like (PK-like)"/>
    <property type="match status" value="1"/>
</dbReference>
<evidence type="ECO:0000259" key="13">
    <source>
        <dbReference type="PROSITE" id="PS50011"/>
    </source>
</evidence>
<feature type="transmembrane region" description="Helical" evidence="11">
    <location>
        <begin position="445"/>
        <end position="470"/>
    </location>
</feature>
<dbReference type="PROSITE" id="PS50011">
    <property type="entry name" value="PROTEIN_KINASE_DOM"/>
    <property type="match status" value="1"/>
</dbReference>
<keyword evidence="3 11" id="KW-0812">Transmembrane</keyword>
<dbReference type="FunFam" id="3.80.10.10:FF:000383">
    <property type="entry name" value="Leucine-rich repeat receptor protein kinase EMS1"/>
    <property type="match status" value="1"/>
</dbReference>
<feature type="chain" id="PRO_5007491204" evidence="12">
    <location>
        <begin position="24"/>
        <end position="667"/>
    </location>
</feature>
<keyword evidence="8 11" id="KW-1133">Transmembrane helix</keyword>
<dbReference type="InterPro" id="IPR032675">
    <property type="entry name" value="LRR_dom_sf"/>
</dbReference>
<dbReference type="GO" id="GO:0004674">
    <property type="term" value="F:protein serine/threonine kinase activity"/>
    <property type="evidence" value="ECO:0007669"/>
    <property type="project" value="UniProtKB-EC"/>
</dbReference>